<proteinExistence type="predicted"/>
<keyword evidence="4" id="KW-1185">Reference proteome</keyword>
<feature type="domain" description="Calcineurin-like phosphoesterase" evidence="2">
    <location>
        <begin position="46"/>
        <end position="237"/>
    </location>
</feature>
<gene>
    <name evidence="3" type="ORF">SAMN05216544_0984</name>
</gene>
<dbReference type="Pfam" id="PF00149">
    <property type="entry name" value="Metallophos"/>
    <property type="match status" value="1"/>
</dbReference>
<dbReference type="InterPro" id="IPR041796">
    <property type="entry name" value="Mre11_N"/>
</dbReference>
<dbReference type="Gene3D" id="3.60.21.10">
    <property type="match status" value="1"/>
</dbReference>
<reference evidence="4" key="1">
    <citation type="submission" date="2016-10" db="EMBL/GenBank/DDBJ databases">
        <authorList>
            <person name="Varghese N."/>
            <person name="Submissions S."/>
        </authorList>
    </citation>
    <scope>NUCLEOTIDE SEQUENCE [LARGE SCALE GENOMIC DNA]</scope>
    <source>
        <strain evidence="4">M83</strain>
    </source>
</reference>
<dbReference type="InterPro" id="IPR050535">
    <property type="entry name" value="DNA_Repair-Maintenance_Comp"/>
</dbReference>
<dbReference type="InterPro" id="IPR004843">
    <property type="entry name" value="Calcineurin-like_PHP"/>
</dbReference>
<evidence type="ECO:0000259" key="2">
    <source>
        <dbReference type="Pfam" id="PF00149"/>
    </source>
</evidence>
<evidence type="ECO:0000256" key="1">
    <source>
        <dbReference type="ARBA" id="ARBA00022801"/>
    </source>
</evidence>
<dbReference type="AlphaFoldDB" id="A0A1G9VJR7"/>
<dbReference type="PANTHER" id="PTHR30337">
    <property type="entry name" value="COMPONENT OF ATP-DEPENDENT DSDNA EXONUCLEASE"/>
    <property type="match status" value="1"/>
</dbReference>
<dbReference type="SUPFAM" id="SSF56300">
    <property type="entry name" value="Metallo-dependent phosphatases"/>
    <property type="match status" value="1"/>
</dbReference>
<sequence length="420" mass="47990">MREIKFSLVSLFFCSLVYLAHFTCASKFITIFMFFKKLKDIGRNTLKIIHCADLHLDSSLTSNFNAGQTKERKLELINSFERLLRYADENLVDAVIIAGDLFDKPIVSKTTKNIVLDGITRLKDIDFYYLKGNHDEFNSLDQLRNLPENLHLFNNEWQTYTAFSSDYYDITISGKELTSRDSNLDLEDLELEASDFNIVCLHGQLTGYESKKDDINIPLNGLVGKNIDYLALGHIHKESVGEIDSRGIYAYSGALEGRGFDELGEKGFILLNIDEENHSFTHEFIPFAKRTLEEVWVDITDAYTSLDVIELATEAINEANIPESSLIKLVLVGEVLVEADINENVIKRHFENDFFYVKIVNDSRFKLNISDYAHEESLKGEFVRLIATDKELSNKDKMQIINIGIKALTNDLGKQDYEIN</sequence>
<dbReference type="Proteomes" id="UP000187651">
    <property type="component" value="Unassembled WGS sequence"/>
</dbReference>
<name>A0A1G9VJR7_9FIRM</name>
<keyword evidence="3" id="KW-0540">Nuclease</keyword>
<dbReference type="EMBL" id="FNHZ01000002">
    <property type="protein sequence ID" value="SDM72347.1"/>
    <property type="molecule type" value="Genomic_DNA"/>
</dbReference>
<accession>A0A1G9VJR7</accession>
<keyword evidence="1" id="KW-0378">Hydrolase</keyword>
<evidence type="ECO:0000313" key="4">
    <source>
        <dbReference type="Proteomes" id="UP000187651"/>
    </source>
</evidence>
<evidence type="ECO:0000313" key="3">
    <source>
        <dbReference type="EMBL" id="SDM72347.1"/>
    </source>
</evidence>
<organism evidence="3 4">
    <name type="scientific">Lachnospira pectinoschiza</name>
    <dbReference type="NCBI Taxonomy" id="28052"/>
    <lineage>
        <taxon>Bacteria</taxon>
        <taxon>Bacillati</taxon>
        <taxon>Bacillota</taxon>
        <taxon>Clostridia</taxon>
        <taxon>Lachnospirales</taxon>
        <taxon>Lachnospiraceae</taxon>
        <taxon>Lachnospira</taxon>
    </lineage>
</organism>
<dbReference type="InterPro" id="IPR029052">
    <property type="entry name" value="Metallo-depent_PP-like"/>
</dbReference>
<dbReference type="PANTHER" id="PTHR30337:SF7">
    <property type="entry name" value="PHOSPHOESTERASE"/>
    <property type="match status" value="1"/>
</dbReference>
<dbReference type="GO" id="GO:0004527">
    <property type="term" value="F:exonuclease activity"/>
    <property type="evidence" value="ECO:0007669"/>
    <property type="project" value="UniProtKB-KW"/>
</dbReference>
<dbReference type="CDD" id="cd00840">
    <property type="entry name" value="MPP_Mre11_N"/>
    <property type="match status" value="1"/>
</dbReference>
<protein>
    <submittedName>
        <fullName evidence="3">DNA repair exonuclease SbcCD nuclease subunit</fullName>
    </submittedName>
</protein>
<keyword evidence="3" id="KW-0269">Exonuclease</keyword>